<keyword evidence="4" id="KW-1185">Reference proteome</keyword>
<dbReference type="Gene3D" id="2.60.40.2230">
    <property type="entry name" value="Uncharacterised protein YcnI-like PF07987, DUF1775"/>
    <property type="match status" value="1"/>
</dbReference>
<feature type="signal peptide" evidence="1">
    <location>
        <begin position="1"/>
        <end position="23"/>
    </location>
</feature>
<evidence type="ECO:0000313" key="4">
    <source>
        <dbReference type="Proteomes" id="UP001304243"/>
    </source>
</evidence>
<dbReference type="RefSeq" id="XP_064684101.1">
    <property type="nucleotide sequence ID" value="XM_064820181.1"/>
</dbReference>
<comment type="caution">
    <text evidence="3">The sequence shown here is derived from an EMBL/GenBank/DDBJ whole genome shotgun (WGS) entry which is preliminary data.</text>
</comment>
<dbReference type="InterPro" id="IPR012533">
    <property type="entry name" value="YcnI-copper_dom"/>
</dbReference>
<protein>
    <recommendedName>
        <fullName evidence="2">YncI copper-binding domain-containing protein</fullName>
    </recommendedName>
</protein>
<dbReference type="Proteomes" id="UP001304243">
    <property type="component" value="Unassembled WGS sequence"/>
</dbReference>
<evidence type="ECO:0000259" key="2">
    <source>
        <dbReference type="Pfam" id="PF07987"/>
    </source>
</evidence>
<accession>A0AAN7DK33</accession>
<dbReference type="InterPro" id="IPR038507">
    <property type="entry name" value="YcnI-like_sf"/>
</dbReference>
<proteinExistence type="predicted"/>
<feature type="chain" id="PRO_5042967870" description="YncI copper-binding domain-containing protein" evidence="1">
    <location>
        <begin position="24"/>
        <end position="219"/>
    </location>
</feature>
<sequence>MAIFRNSLIATALTLLFSASTHAHVTLNPKFAEPGQNLTTAFHVPHGCNGSATTGITVTVPDAITVLTPEQVNNWTLTTTYRDESNTTVSTITWNNGYLDPKGAIDFPMTLSLPNSDLSSQPNVTLYFPVVQTCQVGTANWTALGNDHEGEPAPTIVIVKNATQAAADAIAIKANATASASASASASGAAATQTGSAASSIYAGILPFAAAIGALAVAL</sequence>
<keyword evidence="1" id="KW-0732">Signal</keyword>
<dbReference type="Pfam" id="PF07987">
    <property type="entry name" value="DUF1775"/>
    <property type="match status" value="1"/>
</dbReference>
<name>A0AAN7DK33_9FUNG</name>
<dbReference type="GeneID" id="89944472"/>
<evidence type="ECO:0000313" key="3">
    <source>
        <dbReference type="EMBL" id="KAK4517435.1"/>
    </source>
</evidence>
<organism evidence="3 4">
    <name type="scientific">Mucor velutinosus</name>
    <dbReference type="NCBI Taxonomy" id="708070"/>
    <lineage>
        <taxon>Eukaryota</taxon>
        <taxon>Fungi</taxon>
        <taxon>Fungi incertae sedis</taxon>
        <taxon>Mucoromycota</taxon>
        <taxon>Mucoromycotina</taxon>
        <taxon>Mucoromycetes</taxon>
        <taxon>Mucorales</taxon>
        <taxon>Mucorineae</taxon>
        <taxon>Mucoraceae</taxon>
        <taxon>Mucor</taxon>
    </lineage>
</organism>
<reference evidence="3 4" key="1">
    <citation type="submission" date="2022-11" db="EMBL/GenBank/DDBJ databases">
        <title>Mucor velutinosus strain NIH1002 WGS.</title>
        <authorList>
            <person name="Subramanian P."/>
            <person name="Mullikin J.C."/>
            <person name="Segre J.A."/>
            <person name="Zelazny A.M."/>
        </authorList>
    </citation>
    <scope>NUCLEOTIDE SEQUENCE [LARGE SCALE GENOMIC DNA]</scope>
    <source>
        <strain evidence="3 4">NIH1002</strain>
    </source>
</reference>
<feature type="domain" description="YncI copper-binding" evidence="2">
    <location>
        <begin position="24"/>
        <end position="157"/>
    </location>
</feature>
<dbReference type="AlphaFoldDB" id="A0AAN7DK33"/>
<dbReference type="EMBL" id="JASEJX010000013">
    <property type="protein sequence ID" value="KAK4517435.1"/>
    <property type="molecule type" value="Genomic_DNA"/>
</dbReference>
<evidence type="ECO:0000256" key="1">
    <source>
        <dbReference type="SAM" id="SignalP"/>
    </source>
</evidence>
<gene>
    <name evidence="3" type="ORF">ATC70_000770</name>
</gene>